<feature type="transmembrane region" description="Helical" evidence="1">
    <location>
        <begin position="209"/>
        <end position="230"/>
    </location>
</feature>
<sequence>MAGNTRGLLFALLAYAIYSTHDVVVKLLGADYSSFQIVFYSVLFGFPVTSVMLMRDSKPGTLIPVHPWWMVARTLFTVISNSAAFYAFHVLPMADAYSIFFATPLLITVISIPLLGETVRIHRWLAVFVGLLGVGIVLNPGGATLNSGHFAAMTAAFCSAFASVIVRKIGHEERGVVMLLYPMVANFVLMGLLMIVWPANYTPVTGQHMLGFASIAALSITAMLCIIQAYKAGEAAIVAPMQYSQIIWATGYGILFFDQFPGANVGVGATLIIGSGIYIVWRETQNGKESLQPVIRTRNRVATPSVPRVGGVMRMIRAR</sequence>
<accession>A0A6L7GAW1</accession>
<keyword evidence="1" id="KW-0812">Transmembrane</keyword>
<evidence type="ECO:0000259" key="2">
    <source>
        <dbReference type="Pfam" id="PF00892"/>
    </source>
</evidence>
<dbReference type="InterPro" id="IPR000620">
    <property type="entry name" value="EamA_dom"/>
</dbReference>
<feature type="transmembrane region" description="Helical" evidence="1">
    <location>
        <begin position="237"/>
        <end position="257"/>
    </location>
</feature>
<feature type="domain" description="EamA" evidence="2">
    <location>
        <begin position="6"/>
        <end position="138"/>
    </location>
</feature>
<dbReference type="PANTHER" id="PTHR22911:SF135">
    <property type="entry name" value="BLR4310 PROTEIN"/>
    <property type="match status" value="1"/>
</dbReference>
<protein>
    <submittedName>
        <fullName evidence="3">EamA family transporter</fullName>
    </submittedName>
</protein>
<feature type="transmembrane region" description="Helical" evidence="1">
    <location>
        <begin position="66"/>
        <end position="88"/>
    </location>
</feature>
<keyword evidence="1" id="KW-0472">Membrane</keyword>
<comment type="caution">
    <text evidence="3">The sequence shown here is derived from an EMBL/GenBank/DDBJ whole genome shotgun (WGS) entry which is preliminary data.</text>
</comment>
<dbReference type="SUPFAM" id="SSF103481">
    <property type="entry name" value="Multidrug resistance efflux transporter EmrE"/>
    <property type="match status" value="2"/>
</dbReference>
<dbReference type="AlphaFoldDB" id="A0A6L7GAW1"/>
<dbReference type="GO" id="GO:0016020">
    <property type="term" value="C:membrane"/>
    <property type="evidence" value="ECO:0007669"/>
    <property type="project" value="InterPro"/>
</dbReference>
<feature type="transmembrane region" description="Helical" evidence="1">
    <location>
        <begin position="35"/>
        <end position="54"/>
    </location>
</feature>
<gene>
    <name evidence="3" type="ORF">GR170_21890</name>
</gene>
<feature type="transmembrane region" description="Helical" evidence="1">
    <location>
        <begin position="94"/>
        <end position="115"/>
    </location>
</feature>
<dbReference type="PANTHER" id="PTHR22911">
    <property type="entry name" value="ACYL-MALONYL CONDENSING ENZYME-RELATED"/>
    <property type="match status" value="1"/>
</dbReference>
<feature type="transmembrane region" description="Helical" evidence="1">
    <location>
        <begin position="263"/>
        <end position="281"/>
    </location>
</feature>
<feature type="transmembrane region" description="Helical" evidence="1">
    <location>
        <begin position="124"/>
        <end position="142"/>
    </location>
</feature>
<feature type="domain" description="EamA" evidence="2">
    <location>
        <begin position="147"/>
        <end position="279"/>
    </location>
</feature>
<name>A0A6L7GAW1_9RHOB</name>
<evidence type="ECO:0000313" key="3">
    <source>
        <dbReference type="EMBL" id="MXN20496.1"/>
    </source>
</evidence>
<dbReference type="EMBL" id="WUMU01000029">
    <property type="protein sequence ID" value="MXN20496.1"/>
    <property type="molecule type" value="Genomic_DNA"/>
</dbReference>
<feature type="transmembrane region" description="Helical" evidence="1">
    <location>
        <begin position="178"/>
        <end position="197"/>
    </location>
</feature>
<organism evidence="3 4">
    <name type="scientific">Pseudooceanicola albus</name>
    <dbReference type="NCBI Taxonomy" id="2692189"/>
    <lineage>
        <taxon>Bacteria</taxon>
        <taxon>Pseudomonadati</taxon>
        <taxon>Pseudomonadota</taxon>
        <taxon>Alphaproteobacteria</taxon>
        <taxon>Rhodobacterales</taxon>
        <taxon>Paracoccaceae</taxon>
        <taxon>Pseudooceanicola</taxon>
    </lineage>
</organism>
<dbReference type="Pfam" id="PF00892">
    <property type="entry name" value="EamA"/>
    <property type="match status" value="2"/>
</dbReference>
<keyword evidence="4" id="KW-1185">Reference proteome</keyword>
<evidence type="ECO:0000256" key="1">
    <source>
        <dbReference type="SAM" id="Phobius"/>
    </source>
</evidence>
<evidence type="ECO:0000313" key="4">
    <source>
        <dbReference type="Proteomes" id="UP000477911"/>
    </source>
</evidence>
<dbReference type="RefSeq" id="WP_160896618.1">
    <property type="nucleotide sequence ID" value="NZ_WUMU01000029.1"/>
</dbReference>
<feature type="transmembrane region" description="Helical" evidence="1">
    <location>
        <begin position="148"/>
        <end position="166"/>
    </location>
</feature>
<dbReference type="Proteomes" id="UP000477911">
    <property type="component" value="Unassembled WGS sequence"/>
</dbReference>
<dbReference type="InterPro" id="IPR037185">
    <property type="entry name" value="EmrE-like"/>
</dbReference>
<dbReference type="Gene3D" id="1.10.3730.20">
    <property type="match status" value="1"/>
</dbReference>
<keyword evidence="1" id="KW-1133">Transmembrane helix</keyword>
<proteinExistence type="predicted"/>
<reference evidence="3 4" key="1">
    <citation type="submission" date="2019-12" db="EMBL/GenBank/DDBJ databases">
        <authorList>
            <person name="Li M."/>
        </authorList>
    </citation>
    <scope>NUCLEOTIDE SEQUENCE [LARGE SCALE GENOMIC DNA]</scope>
    <source>
        <strain evidence="3 4">GBMRC 2024</strain>
    </source>
</reference>